<evidence type="ECO:0000313" key="2">
    <source>
        <dbReference type="EMBL" id="SVE47870.1"/>
    </source>
</evidence>
<feature type="non-terminal residue" evidence="2">
    <location>
        <position position="234"/>
    </location>
</feature>
<dbReference type="EMBL" id="UINC01220104">
    <property type="protein sequence ID" value="SVE47870.1"/>
    <property type="molecule type" value="Genomic_DNA"/>
</dbReference>
<dbReference type="PANTHER" id="PTHR35889">
    <property type="entry name" value="CYCLOINULO-OLIGOSACCHARIDE FRUCTANOTRANSFERASE-RELATED"/>
    <property type="match status" value="1"/>
</dbReference>
<evidence type="ECO:0000259" key="1">
    <source>
        <dbReference type="Pfam" id="PF07583"/>
    </source>
</evidence>
<dbReference type="PANTHER" id="PTHR35889:SF3">
    <property type="entry name" value="F-BOX DOMAIN-CONTAINING PROTEIN"/>
    <property type="match status" value="1"/>
</dbReference>
<name>A0A383DUG2_9ZZZZ</name>
<dbReference type="Pfam" id="PF07583">
    <property type="entry name" value="PSCyt2"/>
    <property type="match status" value="1"/>
</dbReference>
<feature type="domain" description="DUF1549" evidence="1">
    <location>
        <begin position="12"/>
        <end position="222"/>
    </location>
</feature>
<gene>
    <name evidence="2" type="ORF">METZ01_LOCUS500724</name>
</gene>
<dbReference type="InterPro" id="IPR011444">
    <property type="entry name" value="DUF1549"/>
</dbReference>
<proteinExistence type="predicted"/>
<accession>A0A383DUG2</accession>
<feature type="non-terminal residue" evidence="2">
    <location>
        <position position="1"/>
    </location>
</feature>
<reference evidence="2" key="1">
    <citation type="submission" date="2018-05" db="EMBL/GenBank/DDBJ databases">
        <authorList>
            <person name="Lanie J.A."/>
            <person name="Ng W.-L."/>
            <person name="Kazmierczak K.M."/>
            <person name="Andrzejewski T.M."/>
            <person name="Davidsen T.M."/>
            <person name="Wayne K.J."/>
            <person name="Tettelin H."/>
            <person name="Glass J.I."/>
            <person name="Rusch D."/>
            <person name="Podicherti R."/>
            <person name="Tsui H.-C.T."/>
            <person name="Winkler M.E."/>
        </authorList>
    </citation>
    <scope>NUCLEOTIDE SEQUENCE</scope>
</reference>
<sequence length="234" mass="26083">PVGGADWASTAVDRFILAKLQSADLSPSASATRRTIVRRLHFDLIGLPPTPAEVESFVGDGSPGAYKNLVERLLASPHFGERWGQHWLDLVRFAETRGHESDFPIPEAYRYRNYVVRAFNADVPYNDFVVEHIAGDLVENPRTDPATRRNESALGAGFWHLGEATHSPVDIRGDECDRVHNQIDVYSKAFLGLTMGCGRCHEHKFDAITVEDYYAFAGFLQSSGFYLKDVSDPV</sequence>
<organism evidence="2">
    <name type="scientific">marine metagenome</name>
    <dbReference type="NCBI Taxonomy" id="408172"/>
    <lineage>
        <taxon>unclassified sequences</taxon>
        <taxon>metagenomes</taxon>
        <taxon>ecological metagenomes</taxon>
    </lineage>
</organism>
<protein>
    <recommendedName>
        <fullName evidence="1">DUF1549 domain-containing protein</fullName>
    </recommendedName>
</protein>
<dbReference type="AlphaFoldDB" id="A0A383DUG2"/>